<evidence type="ECO:0000256" key="1">
    <source>
        <dbReference type="ARBA" id="ARBA00008580"/>
    </source>
</evidence>
<dbReference type="Gene3D" id="6.10.10.120">
    <property type="entry name" value="Antitoxin ParD1-like"/>
    <property type="match status" value="1"/>
</dbReference>
<dbReference type="AlphaFoldDB" id="A0A5C5S512"/>
<dbReference type="OrthoDB" id="9815501at2"/>
<dbReference type="InterPro" id="IPR022789">
    <property type="entry name" value="ParD"/>
</dbReference>
<dbReference type="PANTHER" id="PTHR36582:SF2">
    <property type="entry name" value="ANTITOXIN PARD"/>
    <property type="match status" value="1"/>
</dbReference>
<dbReference type="InterPro" id="IPR038296">
    <property type="entry name" value="ParD_sf"/>
</dbReference>
<organism evidence="3 4">
    <name type="scientific">Tsukamurella conjunctivitidis</name>
    <dbReference type="NCBI Taxonomy" id="2592068"/>
    <lineage>
        <taxon>Bacteria</taxon>
        <taxon>Bacillati</taxon>
        <taxon>Actinomycetota</taxon>
        <taxon>Actinomycetes</taxon>
        <taxon>Mycobacteriales</taxon>
        <taxon>Tsukamurellaceae</taxon>
        <taxon>Tsukamurella</taxon>
    </lineage>
</organism>
<dbReference type="Proteomes" id="UP000319375">
    <property type="component" value="Unassembled WGS sequence"/>
</dbReference>
<dbReference type="SUPFAM" id="SSF47598">
    <property type="entry name" value="Ribbon-helix-helix"/>
    <property type="match status" value="1"/>
</dbReference>
<evidence type="ECO:0000256" key="2">
    <source>
        <dbReference type="ARBA" id="ARBA00022649"/>
    </source>
</evidence>
<proteinExistence type="inferred from homology"/>
<dbReference type="EMBL" id="VIGX01000002">
    <property type="protein sequence ID" value="TWS29728.1"/>
    <property type="molecule type" value="Genomic_DNA"/>
</dbReference>
<reference evidence="3 4" key="1">
    <citation type="submission" date="2019-06" db="EMBL/GenBank/DDBJ databases">
        <title>Tsukamurella conjunctivitidis sp. nov., Tsukamurella assacharolytica sp. nov. and Tsukamurella sputae sp. nov. isolated from patients with conjunctivitis, bacteraemia (lymphoma) and respiratory infection (sputum) in Hong Kong.</title>
        <authorList>
            <person name="Teng J.L.L."/>
            <person name="Lee H.H."/>
            <person name="Fong J.Y.H."/>
            <person name="Fok K.M.N."/>
            <person name="Lau S.K.P."/>
            <person name="Woo P.C.Y."/>
        </authorList>
    </citation>
    <scope>NUCLEOTIDE SEQUENCE [LARGE SCALE GENOMIC DNA]</scope>
    <source>
        <strain evidence="3 4">HKU72</strain>
    </source>
</reference>
<dbReference type="InterPro" id="IPR010985">
    <property type="entry name" value="Ribbon_hlx_hlx"/>
</dbReference>
<sequence>MATNTSISLDDHMTEFLAREVATGRYRSASEVVRAGLRMLEDHETRMASLRDALIAGEQSGDPEPFDFDDFFAAKKA</sequence>
<dbReference type="CDD" id="cd22231">
    <property type="entry name" value="RHH_NikR_HicB-like"/>
    <property type="match status" value="1"/>
</dbReference>
<comment type="caution">
    <text evidence="3">The sequence shown here is derived from an EMBL/GenBank/DDBJ whole genome shotgun (WGS) entry which is preliminary data.</text>
</comment>
<dbReference type="NCBIfam" id="TIGR02606">
    <property type="entry name" value="antidote_CC2985"/>
    <property type="match status" value="1"/>
</dbReference>
<keyword evidence="2" id="KW-1277">Toxin-antitoxin system</keyword>
<dbReference type="RefSeq" id="WP_146485709.1">
    <property type="nucleotide sequence ID" value="NZ_VIGX01000002.1"/>
</dbReference>
<dbReference type="PANTHER" id="PTHR36582">
    <property type="entry name" value="ANTITOXIN PARD"/>
    <property type="match status" value="1"/>
</dbReference>
<evidence type="ECO:0000313" key="4">
    <source>
        <dbReference type="Proteomes" id="UP000319375"/>
    </source>
</evidence>
<comment type="similarity">
    <text evidence="1">Belongs to the ParD antitoxin family.</text>
</comment>
<evidence type="ECO:0000313" key="3">
    <source>
        <dbReference type="EMBL" id="TWS29728.1"/>
    </source>
</evidence>
<dbReference type="Pfam" id="PF03693">
    <property type="entry name" value="ParD_antitoxin"/>
    <property type="match status" value="1"/>
</dbReference>
<dbReference type="GO" id="GO:0006355">
    <property type="term" value="P:regulation of DNA-templated transcription"/>
    <property type="evidence" value="ECO:0007669"/>
    <property type="project" value="InterPro"/>
</dbReference>
<gene>
    <name evidence="3" type="ORF">FK530_04080</name>
</gene>
<accession>A0A5C5S512</accession>
<keyword evidence="4" id="KW-1185">Reference proteome</keyword>
<protein>
    <submittedName>
        <fullName evidence="3">Type II toxin-antitoxin system ParD family antitoxin</fullName>
    </submittedName>
</protein>
<name>A0A5C5S512_9ACTN</name>